<keyword evidence="1" id="KW-1133">Transmembrane helix</keyword>
<name>A0A8S1QFK6_PARPR</name>
<dbReference type="OMA" id="AIMEYEC"/>
<accession>A0A8S1QFK6</accession>
<evidence type="ECO:0000313" key="3">
    <source>
        <dbReference type="Proteomes" id="UP000688137"/>
    </source>
</evidence>
<evidence type="ECO:0000313" key="2">
    <source>
        <dbReference type="EMBL" id="CAD8114014.1"/>
    </source>
</evidence>
<protein>
    <submittedName>
        <fullName evidence="2">Uncharacterized protein</fullName>
    </submittedName>
</protein>
<organism evidence="2 3">
    <name type="scientific">Paramecium primaurelia</name>
    <dbReference type="NCBI Taxonomy" id="5886"/>
    <lineage>
        <taxon>Eukaryota</taxon>
        <taxon>Sar</taxon>
        <taxon>Alveolata</taxon>
        <taxon>Ciliophora</taxon>
        <taxon>Intramacronucleata</taxon>
        <taxon>Oligohymenophorea</taxon>
        <taxon>Peniculida</taxon>
        <taxon>Parameciidae</taxon>
        <taxon>Paramecium</taxon>
    </lineage>
</organism>
<keyword evidence="3" id="KW-1185">Reference proteome</keyword>
<proteinExistence type="predicted"/>
<sequence>MSQDVEITKKKTPSLGKKWRVKRQGSILSDSQSTFEDSRITLLLFEQYRIVEMTRFCVIFGTQIIAIMEYECSFSDQFVKELEKETLILLYIIFLMTAAASTCFPLAIVQFSSLQFPTKFSQPIRRKLWQSHLKLVSWIQI</sequence>
<dbReference type="Proteomes" id="UP000688137">
    <property type="component" value="Unassembled WGS sequence"/>
</dbReference>
<reference evidence="2" key="1">
    <citation type="submission" date="2021-01" db="EMBL/GenBank/DDBJ databases">
        <authorList>
            <consortium name="Genoscope - CEA"/>
            <person name="William W."/>
        </authorList>
    </citation>
    <scope>NUCLEOTIDE SEQUENCE</scope>
</reference>
<comment type="caution">
    <text evidence="2">The sequence shown here is derived from an EMBL/GenBank/DDBJ whole genome shotgun (WGS) entry which is preliminary data.</text>
</comment>
<keyword evidence="1" id="KW-0472">Membrane</keyword>
<feature type="transmembrane region" description="Helical" evidence="1">
    <location>
        <begin position="88"/>
        <end position="109"/>
    </location>
</feature>
<evidence type="ECO:0000256" key="1">
    <source>
        <dbReference type="SAM" id="Phobius"/>
    </source>
</evidence>
<gene>
    <name evidence="2" type="ORF">PPRIM_AZ9-3.1.T1570104</name>
</gene>
<keyword evidence="1" id="KW-0812">Transmembrane</keyword>
<dbReference type="EMBL" id="CAJJDM010000162">
    <property type="protein sequence ID" value="CAD8114014.1"/>
    <property type="molecule type" value="Genomic_DNA"/>
</dbReference>
<dbReference type="AlphaFoldDB" id="A0A8S1QFK6"/>